<keyword evidence="2" id="KW-1185">Reference proteome</keyword>
<dbReference type="EMBL" id="ML213520">
    <property type="protein sequence ID" value="TFK48199.1"/>
    <property type="molecule type" value="Genomic_DNA"/>
</dbReference>
<reference evidence="1 2" key="1">
    <citation type="journal article" date="2019" name="Nat. Ecol. Evol.">
        <title>Megaphylogeny resolves global patterns of mushroom evolution.</title>
        <authorList>
            <person name="Varga T."/>
            <person name="Krizsan K."/>
            <person name="Foldi C."/>
            <person name="Dima B."/>
            <person name="Sanchez-Garcia M."/>
            <person name="Sanchez-Ramirez S."/>
            <person name="Szollosi G.J."/>
            <person name="Szarkandi J.G."/>
            <person name="Papp V."/>
            <person name="Albert L."/>
            <person name="Andreopoulos W."/>
            <person name="Angelini C."/>
            <person name="Antonin V."/>
            <person name="Barry K.W."/>
            <person name="Bougher N.L."/>
            <person name="Buchanan P."/>
            <person name="Buyck B."/>
            <person name="Bense V."/>
            <person name="Catcheside P."/>
            <person name="Chovatia M."/>
            <person name="Cooper J."/>
            <person name="Damon W."/>
            <person name="Desjardin D."/>
            <person name="Finy P."/>
            <person name="Geml J."/>
            <person name="Haridas S."/>
            <person name="Hughes K."/>
            <person name="Justo A."/>
            <person name="Karasinski D."/>
            <person name="Kautmanova I."/>
            <person name="Kiss B."/>
            <person name="Kocsube S."/>
            <person name="Kotiranta H."/>
            <person name="LaButti K.M."/>
            <person name="Lechner B.E."/>
            <person name="Liimatainen K."/>
            <person name="Lipzen A."/>
            <person name="Lukacs Z."/>
            <person name="Mihaltcheva S."/>
            <person name="Morgado L.N."/>
            <person name="Niskanen T."/>
            <person name="Noordeloos M.E."/>
            <person name="Ohm R.A."/>
            <person name="Ortiz-Santana B."/>
            <person name="Ovrebo C."/>
            <person name="Racz N."/>
            <person name="Riley R."/>
            <person name="Savchenko A."/>
            <person name="Shiryaev A."/>
            <person name="Soop K."/>
            <person name="Spirin V."/>
            <person name="Szebenyi C."/>
            <person name="Tomsovsky M."/>
            <person name="Tulloss R.E."/>
            <person name="Uehling J."/>
            <person name="Grigoriev I.V."/>
            <person name="Vagvolgyi C."/>
            <person name="Papp T."/>
            <person name="Martin F.M."/>
            <person name="Miettinen O."/>
            <person name="Hibbett D.S."/>
            <person name="Nagy L.G."/>
        </authorList>
    </citation>
    <scope>NUCLEOTIDE SEQUENCE [LARGE SCALE GENOMIC DNA]</scope>
    <source>
        <strain evidence="1 2">OMC1185</strain>
    </source>
</reference>
<evidence type="ECO:0000313" key="1">
    <source>
        <dbReference type="EMBL" id="TFK48199.1"/>
    </source>
</evidence>
<dbReference type="AlphaFoldDB" id="A0A5C3MRT9"/>
<name>A0A5C3MRT9_9AGAM</name>
<organism evidence="1 2">
    <name type="scientific">Heliocybe sulcata</name>
    <dbReference type="NCBI Taxonomy" id="5364"/>
    <lineage>
        <taxon>Eukaryota</taxon>
        <taxon>Fungi</taxon>
        <taxon>Dikarya</taxon>
        <taxon>Basidiomycota</taxon>
        <taxon>Agaricomycotina</taxon>
        <taxon>Agaricomycetes</taxon>
        <taxon>Gloeophyllales</taxon>
        <taxon>Gloeophyllaceae</taxon>
        <taxon>Heliocybe</taxon>
    </lineage>
</organism>
<dbReference type="Proteomes" id="UP000305948">
    <property type="component" value="Unassembled WGS sequence"/>
</dbReference>
<dbReference type="OrthoDB" id="3186457at2759"/>
<sequence>MDAPTKPSPLDVLYFGVWNDEDGPAHVFRCNQYALIIQTRSFFGDLTDNPTLRSEYRDNTAFDVEIIQTMLGNIEWGRTNYAYLVRESSGSYRLMYRNKIPRTITCHLWAPQVDEREINITRWLDPKMYREGIWRGREVSLTIMDSCDPRAAKEIGNEINGARILTALGYSFEVLGIVMRNGAVVGIMTELVTGRVVEYPDREAVYDAVANLQKHGVIYRGISKISIIMTDKGVRFAQPSTAISLPEDQIEEIEWLAEVWHWSKLKELFDELKQARNPMVLPRLFIPYSIVIPRLPSLFRELVLDPEIIAIASMEYRFKKRLDPSRYAQRQWSVALRIAMKEASNKLATVSWETETMSQYPRSESSCTLSESSDSIYSTLDKPRSILRAVPRSRATQDIVFHPYHRAKTRPSRRLLAPDID</sequence>
<protein>
    <submittedName>
        <fullName evidence="1">Uncharacterized protein</fullName>
    </submittedName>
</protein>
<proteinExistence type="predicted"/>
<accession>A0A5C3MRT9</accession>
<evidence type="ECO:0000313" key="2">
    <source>
        <dbReference type="Proteomes" id="UP000305948"/>
    </source>
</evidence>
<gene>
    <name evidence="1" type="ORF">OE88DRAFT_1810509</name>
</gene>